<dbReference type="Proteomes" id="UP001153321">
    <property type="component" value="Chromosome 15"/>
</dbReference>
<evidence type="ECO:0000256" key="1">
    <source>
        <dbReference type="ARBA" id="ARBA00004395"/>
    </source>
</evidence>
<accession>A0A9P0HZ58</accession>
<evidence type="ECO:0000256" key="7">
    <source>
        <dbReference type="ARBA" id="ARBA00023136"/>
    </source>
</evidence>
<dbReference type="EMBL" id="LR824546">
    <property type="protein sequence ID" value="CAH1637210.1"/>
    <property type="molecule type" value="Genomic_DNA"/>
</dbReference>
<feature type="region of interest" description="Disordered" evidence="8">
    <location>
        <begin position="891"/>
        <end position="919"/>
    </location>
</feature>
<protein>
    <recommendedName>
        <fullName evidence="3">Conserved oligomeric Golgi complex subunit 1</fullName>
    </recommendedName>
</protein>
<evidence type="ECO:0000256" key="3">
    <source>
        <dbReference type="ARBA" id="ARBA00020978"/>
    </source>
</evidence>
<evidence type="ECO:0000313" key="9">
    <source>
        <dbReference type="EMBL" id="CAH1637210.1"/>
    </source>
</evidence>
<organism evidence="9 10">
    <name type="scientific">Spodoptera littoralis</name>
    <name type="common">Egyptian cotton leafworm</name>
    <dbReference type="NCBI Taxonomy" id="7109"/>
    <lineage>
        <taxon>Eukaryota</taxon>
        <taxon>Metazoa</taxon>
        <taxon>Ecdysozoa</taxon>
        <taxon>Arthropoda</taxon>
        <taxon>Hexapoda</taxon>
        <taxon>Insecta</taxon>
        <taxon>Pterygota</taxon>
        <taxon>Neoptera</taxon>
        <taxon>Endopterygota</taxon>
        <taxon>Lepidoptera</taxon>
        <taxon>Glossata</taxon>
        <taxon>Ditrysia</taxon>
        <taxon>Noctuoidea</taxon>
        <taxon>Noctuidae</taxon>
        <taxon>Amphipyrinae</taxon>
        <taxon>Spodoptera</taxon>
    </lineage>
</organism>
<evidence type="ECO:0000256" key="5">
    <source>
        <dbReference type="ARBA" id="ARBA00022927"/>
    </source>
</evidence>
<evidence type="ECO:0000256" key="8">
    <source>
        <dbReference type="SAM" id="MobiDB-lite"/>
    </source>
</evidence>
<dbReference type="GO" id="GO:0000139">
    <property type="term" value="C:Golgi membrane"/>
    <property type="evidence" value="ECO:0007669"/>
    <property type="project" value="UniProtKB-SubCell"/>
</dbReference>
<dbReference type="PANTHER" id="PTHR31658:SF0">
    <property type="entry name" value="CONSERVED OLIGOMERIC GOLGI COMPLEX SUBUNIT 1"/>
    <property type="match status" value="1"/>
</dbReference>
<comment type="similarity">
    <text evidence="2">Belongs to the COG1 family.</text>
</comment>
<evidence type="ECO:0000256" key="2">
    <source>
        <dbReference type="ARBA" id="ARBA00006653"/>
    </source>
</evidence>
<dbReference type="GO" id="GO:0006891">
    <property type="term" value="P:intra-Golgi vesicle-mediated transport"/>
    <property type="evidence" value="ECO:0007669"/>
    <property type="project" value="InterPro"/>
</dbReference>
<keyword evidence="10" id="KW-1185">Reference proteome</keyword>
<keyword evidence="4" id="KW-0813">Transport</keyword>
<dbReference type="InterPro" id="IPR033370">
    <property type="entry name" value="COG1"/>
</dbReference>
<name>A0A9P0HZ58_SPOLI</name>
<evidence type="ECO:0000256" key="6">
    <source>
        <dbReference type="ARBA" id="ARBA00023034"/>
    </source>
</evidence>
<gene>
    <name evidence="9" type="ORF">SPLIT_LOCUS2571</name>
</gene>
<sequence length="951" mass="108686">MSQPNLLDIVPDQLFQAHYISDIDQVQKKLQYEIERKREELRAMVGERYRDLIHAADTIEEMKETTGSTLNHITEMMTACKNLHSTNLGGFKVDDKLSRPQKSIDFKVSDPFVYSFQFNVNPMHSLSVQVKLLMEIPEKIWTSIESEDYVKATQLFIMARHINTGLQLQIGGKNVKPGMQSLQRLVQQQWNSIANFNQTIIDECRQKLQDVEISVEVACSCLVSLYLLDSQSMVELLNTLIGLHSNSSLKSTLQFDLAHILEGDVKAQIKDKIVNGVKIVLKTVVLVYSCFVDEDGGAVLAKLQDLFRRDSQPLIELVKFSDPASIKLLPPAICNYRLSSNKEVQPLAKEEITKGIQDWNVWVKSFIETNVQTLLQNITRVKVLHEIREEAFKIETPSNWSTICTSLDIPEVHVWCHYYQPLLTSRVKSIIDGRWVKVYDAFKTQLLIDLTKVSSDSEVEKEADINWFVWKDLIGETVIESRADVIKVMNSLMKGMARQDRGYTPTLEKLCQSLDDELQKLLEDLRVYLYQDKKSVGNKDKLLFAYEDDDDIDQIYSDKHLIEMYLRDVSDNNIQSMLQYIKACFEEPTLQSNELQKKTTAIYTARFTQAISALMPHLRKCYIPEERDSLGVINIDDNALKRWNDLYVVLKEHCQYCWGKWVDIVITKVEDLTKGLPQAFTLEANIDYLMMQWDVIKIEEKDEEGNPIESTIKVPAGPSLKLQEYLYATSRILDEVVPHTLPIETHTLFIEKVIAITFTHYEKVIRENEADINQRCALQLLMDVRHLTLLLVPRENKVFTEQSVRICEFLRQKIDPFDYDVFYKYIQTSLKRSVQRVQTLLGSLILHHGQLTAFIGTKPVLSGGTGDKAAALLASGDSNWFSLLPVAAPPSHLKKQDKPVKKKPISSSPNKSKSDNISDLMTSSLPINFANARSGAASFFNSISSDWFSGS</sequence>
<proteinExistence type="inferred from homology"/>
<keyword evidence="6" id="KW-0333">Golgi apparatus</keyword>
<evidence type="ECO:0000313" key="10">
    <source>
        <dbReference type="Proteomes" id="UP001153321"/>
    </source>
</evidence>
<keyword evidence="7" id="KW-0472">Membrane</keyword>
<keyword evidence="5" id="KW-0653">Protein transport</keyword>
<comment type="subcellular location">
    <subcellularLocation>
        <location evidence="1">Golgi apparatus membrane</location>
        <topology evidence="1">Peripheral membrane protein</topology>
    </subcellularLocation>
</comment>
<evidence type="ECO:0000256" key="4">
    <source>
        <dbReference type="ARBA" id="ARBA00022448"/>
    </source>
</evidence>
<reference evidence="9" key="1">
    <citation type="submission" date="2022-02" db="EMBL/GenBank/DDBJ databases">
        <authorList>
            <person name="King R."/>
        </authorList>
    </citation>
    <scope>NUCLEOTIDE SEQUENCE</scope>
</reference>
<dbReference type="AlphaFoldDB" id="A0A9P0HZ58"/>
<feature type="compositionally biased region" description="Low complexity" evidence="8">
    <location>
        <begin position="905"/>
        <end position="919"/>
    </location>
</feature>
<dbReference type="GO" id="GO:0015031">
    <property type="term" value="P:protein transport"/>
    <property type="evidence" value="ECO:0007669"/>
    <property type="project" value="UniProtKB-KW"/>
</dbReference>
<dbReference type="Pfam" id="PF08700">
    <property type="entry name" value="VPS51_Exo84_N"/>
    <property type="match status" value="1"/>
</dbReference>
<dbReference type="PANTHER" id="PTHR31658">
    <property type="entry name" value="CONSERVED OLIGOMERIC GOLGI COMPLEX SUBUNIT 1"/>
    <property type="match status" value="1"/>
</dbReference>
<dbReference type="GO" id="GO:0017119">
    <property type="term" value="C:Golgi transport complex"/>
    <property type="evidence" value="ECO:0007669"/>
    <property type="project" value="InterPro"/>
</dbReference>